<dbReference type="OrthoDB" id="342281at2759"/>
<organism evidence="2 3">
    <name type="scientific">Macrolepiota fuliginosa MF-IS2</name>
    <dbReference type="NCBI Taxonomy" id="1400762"/>
    <lineage>
        <taxon>Eukaryota</taxon>
        <taxon>Fungi</taxon>
        <taxon>Dikarya</taxon>
        <taxon>Basidiomycota</taxon>
        <taxon>Agaricomycotina</taxon>
        <taxon>Agaricomycetes</taxon>
        <taxon>Agaricomycetidae</taxon>
        <taxon>Agaricales</taxon>
        <taxon>Agaricineae</taxon>
        <taxon>Agaricaceae</taxon>
        <taxon>Macrolepiota</taxon>
    </lineage>
</organism>
<accession>A0A9P5WXE7</accession>
<sequence>LISPVAAGKALQAFALWGLYPHTPQLPVDIITQPASEFMTSSLSPASNDISLGDIFVLLVNGTYNLLSVSTQQYFDVPPSIQSCLLNPIHVVVLEILDNWGSNTTCFYSVGVHAESF</sequence>
<proteinExistence type="predicted"/>
<gene>
    <name evidence="2" type="ORF">P691DRAFT_688758</name>
</gene>
<name>A0A9P5WXE7_9AGAR</name>
<dbReference type="InterPro" id="IPR012919">
    <property type="entry name" value="SUN_dom"/>
</dbReference>
<dbReference type="AlphaFoldDB" id="A0A9P5WXE7"/>
<dbReference type="Proteomes" id="UP000807342">
    <property type="component" value="Unassembled WGS sequence"/>
</dbReference>
<feature type="domain" description="SUN" evidence="1">
    <location>
        <begin position="58"/>
        <end position="115"/>
    </location>
</feature>
<reference evidence="2" key="1">
    <citation type="submission" date="2020-11" db="EMBL/GenBank/DDBJ databases">
        <authorList>
            <consortium name="DOE Joint Genome Institute"/>
            <person name="Ahrendt S."/>
            <person name="Riley R."/>
            <person name="Andreopoulos W."/>
            <person name="Labutti K."/>
            <person name="Pangilinan J."/>
            <person name="Ruiz-Duenas F.J."/>
            <person name="Barrasa J.M."/>
            <person name="Sanchez-Garcia M."/>
            <person name="Camarero S."/>
            <person name="Miyauchi S."/>
            <person name="Serrano A."/>
            <person name="Linde D."/>
            <person name="Babiker R."/>
            <person name="Drula E."/>
            <person name="Ayuso-Fernandez I."/>
            <person name="Pacheco R."/>
            <person name="Padilla G."/>
            <person name="Ferreira P."/>
            <person name="Barriuso J."/>
            <person name="Kellner H."/>
            <person name="Castanera R."/>
            <person name="Alfaro M."/>
            <person name="Ramirez L."/>
            <person name="Pisabarro A.G."/>
            <person name="Kuo A."/>
            <person name="Tritt A."/>
            <person name="Lipzen A."/>
            <person name="He G."/>
            <person name="Yan M."/>
            <person name="Ng V."/>
            <person name="Cullen D."/>
            <person name="Martin F."/>
            <person name="Rosso M.-N."/>
            <person name="Henrissat B."/>
            <person name="Hibbett D."/>
            <person name="Martinez A.T."/>
            <person name="Grigoriev I.V."/>
        </authorList>
    </citation>
    <scope>NUCLEOTIDE SEQUENCE</scope>
    <source>
        <strain evidence="2">MF-IS2</strain>
    </source>
</reference>
<dbReference type="EMBL" id="MU152884">
    <property type="protein sequence ID" value="KAF9440085.1"/>
    <property type="molecule type" value="Genomic_DNA"/>
</dbReference>
<keyword evidence="3" id="KW-1185">Reference proteome</keyword>
<evidence type="ECO:0000313" key="2">
    <source>
        <dbReference type="EMBL" id="KAF9440085.1"/>
    </source>
</evidence>
<dbReference type="Pfam" id="PF07738">
    <property type="entry name" value="Sad1_UNC"/>
    <property type="match status" value="1"/>
</dbReference>
<evidence type="ECO:0000259" key="1">
    <source>
        <dbReference type="Pfam" id="PF07738"/>
    </source>
</evidence>
<comment type="caution">
    <text evidence="2">The sequence shown here is derived from an EMBL/GenBank/DDBJ whole genome shotgun (WGS) entry which is preliminary data.</text>
</comment>
<dbReference type="Gene3D" id="2.60.120.260">
    <property type="entry name" value="Galactose-binding domain-like"/>
    <property type="match status" value="1"/>
</dbReference>
<feature type="non-terminal residue" evidence="2">
    <location>
        <position position="1"/>
    </location>
</feature>
<protein>
    <recommendedName>
        <fullName evidence="1">SUN domain-containing protein</fullName>
    </recommendedName>
</protein>
<evidence type="ECO:0000313" key="3">
    <source>
        <dbReference type="Proteomes" id="UP000807342"/>
    </source>
</evidence>